<dbReference type="InterPro" id="IPR011053">
    <property type="entry name" value="Single_hybrid_motif"/>
</dbReference>
<reference evidence="2" key="1">
    <citation type="submission" date="2013-08" db="EMBL/GenBank/DDBJ databases">
        <authorList>
            <person name="Mendez C."/>
            <person name="Richter M."/>
            <person name="Ferrer M."/>
            <person name="Sanchez J."/>
        </authorList>
    </citation>
    <scope>NUCLEOTIDE SEQUENCE</scope>
</reference>
<dbReference type="CDD" id="cd06848">
    <property type="entry name" value="GCS_H"/>
    <property type="match status" value="1"/>
</dbReference>
<dbReference type="Pfam" id="PF01597">
    <property type="entry name" value="GCV_H"/>
    <property type="match status" value="1"/>
</dbReference>
<sequence length="149" mass="16715">MAIVNGCEFPEGLLYFVERTQMTWVRIEGEEARVGLTDPAQTRAGKILHLRIKTAGTERERGRPVATVESGKWAGPVMAPLTGVVVEPNAEVEQDPGLLNTDPYGKGWIVRLRFSKPEELRELLDGPAALARFKEILERDNIRCMRCQQ</sequence>
<dbReference type="GO" id="GO:0005737">
    <property type="term" value="C:cytoplasm"/>
    <property type="evidence" value="ECO:0007669"/>
    <property type="project" value="TreeGrafter"/>
</dbReference>
<dbReference type="GO" id="GO:0005960">
    <property type="term" value="C:glycine cleavage complex"/>
    <property type="evidence" value="ECO:0007669"/>
    <property type="project" value="InterPro"/>
</dbReference>
<accession>T0Z807</accession>
<evidence type="ECO:0000313" key="2">
    <source>
        <dbReference type="EMBL" id="EQD25910.1"/>
    </source>
</evidence>
<gene>
    <name evidence="2" type="ORF">B1A_22093</name>
    <name evidence="3" type="ORF">B1B_03575</name>
</gene>
<reference evidence="2" key="2">
    <citation type="journal article" date="2014" name="ISME J.">
        <title>Microbial stratification in low pH oxic and suboxic macroscopic growths along an acid mine drainage.</title>
        <authorList>
            <person name="Mendez-Garcia C."/>
            <person name="Mesa V."/>
            <person name="Sprenger R.R."/>
            <person name="Richter M."/>
            <person name="Diez M.S."/>
            <person name="Solano J."/>
            <person name="Bargiela R."/>
            <person name="Golyshina O.V."/>
            <person name="Manteca A."/>
            <person name="Ramos J.L."/>
            <person name="Gallego J.R."/>
            <person name="Llorente I."/>
            <person name="Martins Dos Santos V.A."/>
            <person name="Jensen O.N."/>
            <person name="Pelaez A.I."/>
            <person name="Sanchez J."/>
            <person name="Ferrer M."/>
        </authorList>
    </citation>
    <scope>NUCLEOTIDE SEQUENCE</scope>
</reference>
<dbReference type="PANTHER" id="PTHR11715:SF3">
    <property type="entry name" value="GLYCINE CLEAVAGE SYSTEM H PROTEIN-RELATED"/>
    <property type="match status" value="1"/>
</dbReference>
<dbReference type="SUPFAM" id="SSF51230">
    <property type="entry name" value="Single hybrid motif"/>
    <property type="match status" value="1"/>
</dbReference>
<dbReference type="InterPro" id="IPR002930">
    <property type="entry name" value="GCV_H"/>
</dbReference>
<evidence type="ECO:0000259" key="1">
    <source>
        <dbReference type="PROSITE" id="PS50968"/>
    </source>
</evidence>
<protein>
    <submittedName>
        <fullName evidence="2">Glycine cleavage system protein H</fullName>
    </submittedName>
</protein>
<comment type="caution">
    <text evidence="2">The sequence shown here is derived from an EMBL/GenBank/DDBJ whole genome shotgun (WGS) entry which is preliminary data.</text>
</comment>
<dbReference type="GO" id="GO:0019464">
    <property type="term" value="P:glycine decarboxylation via glycine cleavage system"/>
    <property type="evidence" value="ECO:0007669"/>
    <property type="project" value="InterPro"/>
</dbReference>
<dbReference type="InterPro" id="IPR000089">
    <property type="entry name" value="Biotin_lipoyl"/>
</dbReference>
<dbReference type="EMBL" id="AUZY01002204">
    <property type="protein sequence ID" value="EQD72767.1"/>
    <property type="molecule type" value="Genomic_DNA"/>
</dbReference>
<dbReference type="GO" id="GO:0009249">
    <property type="term" value="P:protein lipoylation"/>
    <property type="evidence" value="ECO:0007669"/>
    <property type="project" value="TreeGrafter"/>
</dbReference>
<dbReference type="AlphaFoldDB" id="T0Z807"/>
<evidence type="ECO:0000313" key="3">
    <source>
        <dbReference type="EMBL" id="EQD72767.1"/>
    </source>
</evidence>
<dbReference type="EMBL" id="AUZX01016338">
    <property type="protein sequence ID" value="EQD25910.1"/>
    <property type="molecule type" value="Genomic_DNA"/>
</dbReference>
<feature type="domain" description="Lipoyl-binding" evidence="1">
    <location>
        <begin position="31"/>
        <end position="113"/>
    </location>
</feature>
<proteinExistence type="predicted"/>
<name>T0Z807_9ZZZZ</name>
<dbReference type="PANTHER" id="PTHR11715">
    <property type="entry name" value="GLYCINE CLEAVAGE SYSTEM H PROTEIN"/>
    <property type="match status" value="1"/>
</dbReference>
<dbReference type="Gene3D" id="2.40.50.100">
    <property type="match status" value="1"/>
</dbReference>
<dbReference type="InterPro" id="IPR033753">
    <property type="entry name" value="GCV_H/Fam206"/>
</dbReference>
<organism evidence="2">
    <name type="scientific">mine drainage metagenome</name>
    <dbReference type="NCBI Taxonomy" id="410659"/>
    <lineage>
        <taxon>unclassified sequences</taxon>
        <taxon>metagenomes</taxon>
        <taxon>ecological metagenomes</taxon>
    </lineage>
</organism>
<dbReference type="PROSITE" id="PS50968">
    <property type="entry name" value="BIOTINYL_LIPOYL"/>
    <property type="match status" value="1"/>
</dbReference>